<dbReference type="Pfam" id="PF02826">
    <property type="entry name" value="2-Hacid_dh_C"/>
    <property type="match status" value="1"/>
</dbReference>
<evidence type="ECO:0000256" key="1">
    <source>
        <dbReference type="ARBA" id="ARBA00003800"/>
    </source>
</evidence>
<evidence type="ECO:0000256" key="4">
    <source>
        <dbReference type="ARBA" id="ARBA00013001"/>
    </source>
</evidence>
<dbReference type="SUPFAM" id="SSF55021">
    <property type="entry name" value="ACT-like"/>
    <property type="match status" value="1"/>
</dbReference>
<dbReference type="EC" id="1.1.1.399" evidence="4"/>
<keyword evidence="7" id="KW-0028">Amino-acid biosynthesis</keyword>
<organism evidence="15 16">
    <name type="scientific">Candidatus Glassbacteria bacterium RIFCSPLOWO2_12_FULL_58_11</name>
    <dbReference type="NCBI Taxonomy" id="1817867"/>
    <lineage>
        <taxon>Bacteria</taxon>
        <taxon>Candidatus Glassiibacteriota</taxon>
    </lineage>
</organism>
<dbReference type="GO" id="GO:0051287">
    <property type="term" value="F:NAD binding"/>
    <property type="evidence" value="ECO:0007669"/>
    <property type="project" value="InterPro"/>
</dbReference>
<evidence type="ECO:0000256" key="2">
    <source>
        <dbReference type="ARBA" id="ARBA00005216"/>
    </source>
</evidence>
<proteinExistence type="inferred from homology"/>
<comment type="pathway">
    <text evidence="2">Amino-acid biosynthesis; L-serine biosynthesis; L-serine from 3-phospho-D-glycerate: step 1/3.</text>
</comment>
<evidence type="ECO:0000259" key="14">
    <source>
        <dbReference type="PROSITE" id="PS51671"/>
    </source>
</evidence>
<comment type="caution">
    <text evidence="15">The sequence shown here is derived from an EMBL/GenBank/DDBJ whole genome shotgun (WGS) entry which is preliminary data.</text>
</comment>
<evidence type="ECO:0000256" key="5">
    <source>
        <dbReference type="ARBA" id="ARBA00013143"/>
    </source>
</evidence>
<dbReference type="EMBL" id="MFIX01000226">
    <property type="protein sequence ID" value="OGG01074.1"/>
    <property type="molecule type" value="Genomic_DNA"/>
</dbReference>
<dbReference type="InterPro" id="IPR002912">
    <property type="entry name" value="ACT_dom"/>
</dbReference>
<dbReference type="InterPro" id="IPR029753">
    <property type="entry name" value="D-isomer_DH_CS"/>
</dbReference>
<feature type="domain" description="ACT" evidence="14">
    <location>
        <begin position="456"/>
        <end position="527"/>
    </location>
</feature>
<keyword evidence="9" id="KW-0520">NAD</keyword>
<reference evidence="15 16" key="1">
    <citation type="journal article" date="2016" name="Nat. Commun.">
        <title>Thousands of microbial genomes shed light on interconnected biogeochemical processes in an aquifer system.</title>
        <authorList>
            <person name="Anantharaman K."/>
            <person name="Brown C.T."/>
            <person name="Hug L.A."/>
            <person name="Sharon I."/>
            <person name="Castelle C.J."/>
            <person name="Probst A.J."/>
            <person name="Thomas B.C."/>
            <person name="Singh A."/>
            <person name="Wilkins M.J."/>
            <person name="Karaoz U."/>
            <person name="Brodie E.L."/>
            <person name="Williams K.H."/>
            <person name="Hubbard S.S."/>
            <person name="Banfield J.F."/>
        </authorList>
    </citation>
    <scope>NUCLEOTIDE SEQUENCE [LARGE SCALE GENOMIC DNA]</scope>
</reference>
<dbReference type="PROSITE" id="PS00670">
    <property type="entry name" value="D_2_HYDROXYACID_DH_2"/>
    <property type="match status" value="1"/>
</dbReference>
<evidence type="ECO:0000256" key="3">
    <source>
        <dbReference type="ARBA" id="ARBA00005854"/>
    </source>
</evidence>
<evidence type="ECO:0000313" key="16">
    <source>
        <dbReference type="Proteomes" id="UP000179129"/>
    </source>
</evidence>
<dbReference type="PANTHER" id="PTHR42789">
    <property type="entry name" value="D-ISOMER SPECIFIC 2-HYDROXYACID DEHYDROGENASE FAMILY PROTEIN (AFU_ORTHOLOGUE AFUA_6G10090)"/>
    <property type="match status" value="1"/>
</dbReference>
<dbReference type="EC" id="1.1.1.95" evidence="5"/>
<dbReference type="InterPro" id="IPR050857">
    <property type="entry name" value="D-2-hydroxyacid_DH"/>
</dbReference>
<evidence type="ECO:0000256" key="11">
    <source>
        <dbReference type="ARBA" id="ARBA00030455"/>
    </source>
</evidence>
<evidence type="ECO:0000256" key="8">
    <source>
        <dbReference type="ARBA" id="ARBA00023002"/>
    </source>
</evidence>
<dbReference type="SUPFAM" id="SSF51735">
    <property type="entry name" value="NAD(P)-binding Rossmann-fold domains"/>
    <property type="match status" value="1"/>
</dbReference>
<dbReference type="PROSITE" id="PS51671">
    <property type="entry name" value="ACT"/>
    <property type="match status" value="1"/>
</dbReference>
<dbReference type="AlphaFoldDB" id="A0A1F5YLV3"/>
<dbReference type="CDD" id="cd12173">
    <property type="entry name" value="PGDH_4"/>
    <property type="match status" value="1"/>
</dbReference>
<evidence type="ECO:0000256" key="10">
    <source>
        <dbReference type="ARBA" id="ARBA00023299"/>
    </source>
</evidence>
<dbReference type="SUPFAM" id="SSF52283">
    <property type="entry name" value="Formate/glycerate dehydrogenase catalytic domain-like"/>
    <property type="match status" value="1"/>
</dbReference>
<evidence type="ECO:0000256" key="7">
    <source>
        <dbReference type="ARBA" id="ARBA00022605"/>
    </source>
</evidence>
<gene>
    <name evidence="15" type="ORF">A3F83_17025</name>
</gene>
<comment type="catalytic activity">
    <reaction evidence="13">
        <text>(2R)-3-phosphoglycerate + NAD(+) = 3-phosphooxypyruvate + NADH + H(+)</text>
        <dbReference type="Rhea" id="RHEA:12641"/>
        <dbReference type="ChEBI" id="CHEBI:15378"/>
        <dbReference type="ChEBI" id="CHEBI:18110"/>
        <dbReference type="ChEBI" id="CHEBI:57540"/>
        <dbReference type="ChEBI" id="CHEBI:57945"/>
        <dbReference type="ChEBI" id="CHEBI:58272"/>
        <dbReference type="EC" id="1.1.1.95"/>
    </reaction>
</comment>
<evidence type="ECO:0000256" key="9">
    <source>
        <dbReference type="ARBA" id="ARBA00023027"/>
    </source>
</evidence>
<evidence type="ECO:0000256" key="12">
    <source>
        <dbReference type="ARBA" id="ARBA00048126"/>
    </source>
</evidence>
<evidence type="ECO:0000313" key="15">
    <source>
        <dbReference type="EMBL" id="OGG01074.1"/>
    </source>
</evidence>
<evidence type="ECO:0000256" key="13">
    <source>
        <dbReference type="ARBA" id="ARBA00048731"/>
    </source>
</evidence>
<comment type="function">
    <text evidence="1">Catalyzes the reversible oxidation of 3-phospho-D-glycerate to 3-phosphonooxypyruvate, the first step of the phosphorylated L-serine biosynthesis pathway. Also catalyzes the reversible oxidation of 2-hydroxyglutarate to 2-oxoglutarate.</text>
</comment>
<dbReference type="InterPro" id="IPR029752">
    <property type="entry name" value="D-isomer_DH_CS1"/>
</dbReference>
<dbReference type="GO" id="GO:0006564">
    <property type="term" value="P:L-serine biosynthetic process"/>
    <property type="evidence" value="ECO:0007669"/>
    <property type="project" value="UniProtKB-KW"/>
</dbReference>
<dbReference type="GO" id="GO:0004617">
    <property type="term" value="F:phosphoglycerate dehydrogenase activity"/>
    <property type="evidence" value="ECO:0007669"/>
    <property type="project" value="UniProtKB-EC"/>
</dbReference>
<dbReference type="InterPro" id="IPR045865">
    <property type="entry name" value="ACT-like_dom_sf"/>
</dbReference>
<dbReference type="InterPro" id="IPR029009">
    <property type="entry name" value="ASB_dom_sf"/>
</dbReference>
<dbReference type="Gene3D" id="3.30.70.260">
    <property type="match status" value="1"/>
</dbReference>
<keyword evidence="8" id="KW-0560">Oxidoreductase</keyword>
<protein>
    <recommendedName>
        <fullName evidence="6">D-3-phosphoglycerate dehydrogenase</fullName>
        <ecNumber evidence="4">1.1.1.399</ecNumber>
        <ecNumber evidence="5">1.1.1.95</ecNumber>
    </recommendedName>
    <alternativeName>
        <fullName evidence="11">2-oxoglutarate reductase</fullName>
    </alternativeName>
</protein>
<accession>A0A1F5YLV3</accession>
<dbReference type="InterPro" id="IPR006140">
    <property type="entry name" value="D-isomer_DH_NAD-bd"/>
</dbReference>
<name>A0A1F5YLV3_9BACT</name>
<dbReference type="STRING" id="1817867.A3F83_17025"/>
<sequence>MSRVLIATKLDPSAEKILRDTGIEVEVCQGLAEDALAEKIVGFQGLIVRSEKVTRKVLEAGNELKAVVRAGTGVNTIDVACATERNVQVMNTPGANSNSVAELVFALMLAACRKLAYADRSVKQGLWEKSGLMGRELEGKVLGIIGLGNIGSLVAGIARGFQMTVVGFDPLISASKASEMKVELKSLDEIFGSSDFITFHVPLNDKTRGMIGAGLLGRVKKGAMLINTARAEIIDHDDLLKALKEREDLLLGCDIFYEGDKEGQKDLAFIGDRLIATPHLGASTSEANRRAATAGAEGMRDFLVKRMVRYPVNNLEIPPDLNPRFLELTRLIGEIAYFNIGEYQPHEVRITCYGKLNKHIDVLTGYLIKGLMDIYQMEAISPKDAVGRAVQRGINVVKRIPDDSKGYGESMTIDILSKKEGYRETSIRGMITQAGELKINRIDTFLNLDLIPSGNMLFSYQKDRVGLINDISSALSGGKINILNIRFTTDKESNSIAVFQTEKPVSKTIYGKINKAVKPYKSFLMKV</sequence>
<keyword evidence="10" id="KW-0718">Serine biosynthesis</keyword>
<evidence type="ECO:0000256" key="6">
    <source>
        <dbReference type="ARBA" id="ARBA00021582"/>
    </source>
</evidence>
<dbReference type="Gene3D" id="3.40.50.720">
    <property type="entry name" value="NAD(P)-binding Rossmann-like Domain"/>
    <property type="match status" value="2"/>
</dbReference>
<dbReference type="SUPFAM" id="SSF143548">
    <property type="entry name" value="Serine metabolism enzymes domain"/>
    <property type="match status" value="1"/>
</dbReference>
<dbReference type="InterPro" id="IPR006139">
    <property type="entry name" value="D-isomer_2_OHA_DH_cat_dom"/>
</dbReference>
<dbReference type="PROSITE" id="PS00065">
    <property type="entry name" value="D_2_HYDROXYACID_DH_1"/>
    <property type="match status" value="1"/>
</dbReference>
<dbReference type="Pfam" id="PF00389">
    <property type="entry name" value="2-Hacid_dh"/>
    <property type="match status" value="1"/>
</dbReference>
<dbReference type="Proteomes" id="UP000179129">
    <property type="component" value="Unassembled WGS sequence"/>
</dbReference>
<dbReference type="UniPathway" id="UPA00135">
    <property type="reaction ID" value="UER00196"/>
</dbReference>
<dbReference type="PANTHER" id="PTHR42789:SF1">
    <property type="entry name" value="D-ISOMER SPECIFIC 2-HYDROXYACID DEHYDROGENASE FAMILY PROTEIN (AFU_ORTHOLOGUE AFUA_6G10090)"/>
    <property type="match status" value="1"/>
</dbReference>
<comment type="similarity">
    <text evidence="3">Belongs to the D-isomer specific 2-hydroxyacid dehydrogenase family.</text>
</comment>
<dbReference type="Gene3D" id="3.30.1330.90">
    <property type="entry name" value="D-3-phosphoglycerate dehydrogenase, domain 3"/>
    <property type="match status" value="1"/>
</dbReference>
<dbReference type="InterPro" id="IPR036291">
    <property type="entry name" value="NAD(P)-bd_dom_sf"/>
</dbReference>
<comment type="catalytic activity">
    <reaction evidence="12">
        <text>(R)-2-hydroxyglutarate + NAD(+) = 2-oxoglutarate + NADH + H(+)</text>
        <dbReference type="Rhea" id="RHEA:49612"/>
        <dbReference type="ChEBI" id="CHEBI:15378"/>
        <dbReference type="ChEBI" id="CHEBI:15801"/>
        <dbReference type="ChEBI" id="CHEBI:16810"/>
        <dbReference type="ChEBI" id="CHEBI:57540"/>
        <dbReference type="ChEBI" id="CHEBI:57945"/>
        <dbReference type="EC" id="1.1.1.399"/>
    </reaction>
</comment>